<reference evidence="2" key="1">
    <citation type="submission" date="2022-06" db="EMBL/GenBank/DDBJ databases">
        <title>Novel species in genus nocardia.</title>
        <authorList>
            <person name="Li F."/>
        </authorList>
    </citation>
    <scope>NUCLEOTIDE SEQUENCE</scope>
    <source>
        <strain evidence="2">CDC141</strain>
    </source>
</reference>
<sequence>MRSSADSAARLRGASVGTASGAVSIAAHALGGGAVAVGSASIALLVAACATTGVVVAAVRGGLVRLMLLLAGGQAIGHVMLGMAGAHRHGVGVGSLMLGAHLVAIPVAALLIRGAEVALGRVSARVRQVAVALVRWCTADSVMCVVRPVESAAVVQWVHCSDLRWRGPPCGEIGSVHPVLV</sequence>
<dbReference type="EMBL" id="JAMRXG010000007">
    <property type="protein sequence ID" value="MCM6775349.1"/>
    <property type="molecule type" value="Genomic_DNA"/>
</dbReference>
<comment type="caution">
    <text evidence="2">The sequence shown here is derived from an EMBL/GenBank/DDBJ whole genome shotgun (WGS) entry which is preliminary data.</text>
</comment>
<evidence type="ECO:0000313" key="3">
    <source>
        <dbReference type="Proteomes" id="UP001139157"/>
    </source>
</evidence>
<proteinExistence type="predicted"/>
<keyword evidence="1" id="KW-1133">Transmembrane helix</keyword>
<protein>
    <submittedName>
        <fullName evidence="2">Uncharacterized protein</fullName>
    </submittedName>
</protein>
<organism evidence="2 3">
    <name type="scientific">Nocardia pulmonis</name>
    <dbReference type="NCBI Taxonomy" id="2951408"/>
    <lineage>
        <taxon>Bacteria</taxon>
        <taxon>Bacillati</taxon>
        <taxon>Actinomycetota</taxon>
        <taxon>Actinomycetes</taxon>
        <taxon>Mycobacteriales</taxon>
        <taxon>Nocardiaceae</taxon>
        <taxon>Nocardia</taxon>
    </lineage>
</organism>
<feature type="transmembrane region" description="Helical" evidence="1">
    <location>
        <begin position="36"/>
        <end position="59"/>
    </location>
</feature>
<keyword evidence="1" id="KW-0472">Membrane</keyword>
<accession>A0A9X2E6X2</accession>
<keyword evidence="1" id="KW-0812">Transmembrane</keyword>
<name>A0A9X2E6X2_9NOCA</name>
<feature type="transmembrane region" description="Helical" evidence="1">
    <location>
        <begin position="66"/>
        <end position="86"/>
    </location>
</feature>
<dbReference type="AlphaFoldDB" id="A0A9X2E6X2"/>
<dbReference type="RefSeq" id="WP_251913560.1">
    <property type="nucleotide sequence ID" value="NZ_JAMRXG010000007.1"/>
</dbReference>
<keyword evidence="3" id="KW-1185">Reference proteome</keyword>
<feature type="transmembrane region" description="Helical" evidence="1">
    <location>
        <begin position="92"/>
        <end position="112"/>
    </location>
</feature>
<evidence type="ECO:0000256" key="1">
    <source>
        <dbReference type="SAM" id="Phobius"/>
    </source>
</evidence>
<dbReference type="Proteomes" id="UP001139157">
    <property type="component" value="Unassembled WGS sequence"/>
</dbReference>
<feature type="transmembrane region" description="Helical" evidence="1">
    <location>
        <begin position="12"/>
        <end position="30"/>
    </location>
</feature>
<gene>
    <name evidence="2" type="ORF">NDR86_17900</name>
</gene>
<evidence type="ECO:0000313" key="2">
    <source>
        <dbReference type="EMBL" id="MCM6775349.1"/>
    </source>
</evidence>